<proteinExistence type="predicted"/>
<sequence length="156" mass="16860">MAADLDFDGKSPYEVLGLEKGPESTADEIKKAYRRLALIKHPDKAKTPNAAAEFAELQKAYQVLSDAAARGALDDYLCAKAAREARYAQQDGKRRKMREDLEQRERTVVRERTEEEKAKARLKQPRRGDARAARGGGGARAGGCLEAGGGGAAEAG</sequence>
<dbReference type="PROSITE" id="PS50076">
    <property type="entry name" value="DNAJ_2"/>
    <property type="match status" value="1"/>
</dbReference>
<feature type="region of interest" description="Disordered" evidence="1">
    <location>
        <begin position="87"/>
        <end position="156"/>
    </location>
</feature>
<organism evidence="3 4">
    <name type="scientific">Monoraphidium neglectum</name>
    <dbReference type="NCBI Taxonomy" id="145388"/>
    <lineage>
        <taxon>Eukaryota</taxon>
        <taxon>Viridiplantae</taxon>
        <taxon>Chlorophyta</taxon>
        <taxon>core chlorophytes</taxon>
        <taxon>Chlorophyceae</taxon>
        <taxon>CS clade</taxon>
        <taxon>Sphaeropleales</taxon>
        <taxon>Selenastraceae</taxon>
        <taxon>Monoraphidium</taxon>
    </lineage>
</organism>
<dbReference type="SMART" id="SM00271">
    <property type="entry name" value="DnaJ"/>
    <property type="match status" value="1"/>
</dbReference>
<dbReference type="PANTHER" id="PTHR45098:SF1">
    <property type="entry name" value="DNAJ DOMAIN CONTAINING PROTEIN, EXPRESSED"/>
    <property type="match status" value="1"/>
</dbReference>
<dbReference type="Pfam" id="PF00226">
    <property type="entry name" value="DnaJ"/>
    <property type="match status" value="1"/>
</dbReference>
<feature type="compositionally biased region" description="Basic and acidic residues" evidence="1">
    <location>
        <begin position="97"/>
        <end position="119"/>
    </location>
</feature>
<dbReference type="GeneID" id="25730002"/>
<accession>A0A0D2MK93</accession>
<name>A0A0D2MK93_9CHLO</name>
<gene>
    <name evidence="3" type="ORF">MNEG_12621</name>
</gene>
<keyword evidence="4" id="KW-1185">Reference proteome</keyword>
<protein>
    <submittedName>
        <fullName evidence="3">Putative DnaJ subfamily B member 5</fullName>
    </submittedName>
</protein>
<feature type="domain" description="J" evidence="2">
    <location>
        <begin position="11"/>
        <end position="77"/>
    </location>
</feature>
<dbReference type="SUPFAM" id="SSF46565">
    <property type="entry name" value="Chaperone J-domain"/>
    <property type="match status" value="1"/>
</dbReference>
<evidence type="ECO:0000256" key="1">
    <source>
        <dbReference type="SAM" id="MobiDB-lite"/>
    </source>
</evidence>
<dbReference type="InterPro" id="IPR036869">
    <property type="entry name" value="J_dom_sf"/>
</dbReference>
<dbReference type="RefSeq" id="XP_013894360.1">
    <property type="nucleotide sequence ID" value="XM_014038906.1"/>
</dbReference>
<dbReference type="InterPro" id="IPR001623">
    <property type="entry name" value="DnaJ_domain"/>
</dbReference>
<evidence type="ECO:0000313" key="4">
    <source>
        <dbReference type="Proteomes" id="UP000054498"/>
    </source>
</evidence>
<dbReference type="KEGG" id="mng:MNEG_12621"/>
<dbReference type="Gene3D" id="1.10.287.110">
    <property type="entry name" value="DnaJ domain"/>
    <property type="match status" value="1"/>
</dbReference>
<dbReference type="AlphaFoldDB" id="A0A0D2MK93"/>
<dbReference type="PRINTS" id="PR00625">
    <property type="entry name" value="JDOMAIN"/>
</dbReference>
<dbReference type="OrthoDB" id="442087at2759"/>
<evidence type="ECO:0000259" key="2">
    <source>
        <dbReference type="PROSITE" id="PS50076"/>
    </source>
</evidence>
<reference evidence="3 4" key="1">
    <citation type="journal article" date="2013" name="BMC Genomics">
        <title>Reconstruction of the lipid metabolism for the microalga Monoraphidium neglectum from its genome sequence reveals characteristics suitable for biofuel production.</title>
        <authorList>
            <person name="Bogen C."/>
            <person name="Al-Dilaimi A."/>
            <person name="Albersmeier A."/>
            <person name="Wichmann J."/>
            <person name="Grundmann M."/>
            <person name="Rupp O."/>
            <person name="Lauersen K.J."/>
            <person name="Blifernez-Klassen O."/>
            <person name="Kalinowski J."/>
            <person name="Goesmann A."/>
            <person name="Mussgnug J.H."/>
            <person name="Kruse O."/>
        </authorList>
    </citation>
    <scope>NUCLEOTIDE SEQUENCE [LARGE SCALE GENOMIC DNA]</scope>
    <source>
        <strain evidence="3 4">SAG 48.87</strain>
    </source>
</reference>
<dbReference type="STRING" id="145388.A0A0D2MK93"/>
<dbReference type="CDD" id="cd06257">
    <property type="entry name" value="DnaJ"/>
    <property type="match status" value="1"/>
</dbReference>
<dbReference type="PANTHER" id="PTHR45098">
    <property type="entry name" value="DNAJ DOMAIN CONTAINING PROTEIN, EXPRESSED"/>
    <property type="match status" value="1"/>
</dbReference>
<dbReference type="EMBL" id="KK103560">
    <property type="protein sequence ID" value="KIY95340.1"/>
    <property type="molecule type" value="Genomic_DNA"/>
</dbReference>
<feature type="compositionally biased region" description="Gly residues" evidence="1">
    <location>
        <begin position="134"/>
        <end position="156"/>
    </location>
</feature>
<evidence type="ECO:0000313" key="3">
    <source>
        <dbReference type="EMBL" id="KIY95340.1"/>
    </source>
</evidence>
<dbReference type="Proteomes" id="UP000054498">
    <property type="component" value="Unassembled WGS sequence"/>
</dbReference>